<keyword evidence="3" id="KW-0812">Transmembrane</keyword>
<evidence type="ECO:0000256" key="1">
    <source>
        <dbReference type="ARBA" id="ARBA00022737"/>
    </source>
</evidence>
<keyword evidence="1" id="KW-0677">Repeat</keyword>
<dbReference type="EMBL" id="CAJOBB010000513">
    <property type="protein sequence ID" value="CAF3696216.1"/>
    <property type="molecule type" value="Genomic_DNA"/>
</dbReference>
<evidence type="ECO:0000313" key="4">
    <source>
        <dbReference type="EMBL" id="CAF3696216.1"/>
    </source>
</evidence>
<dbReference type="SUPFAM" id="SSF101898">
    <property type="entry name" value="NHL repeat"/>
    <property type="match status" value="1"/>
</dbReference>
<feature type="transmembrane region" description="Helical" evidence="3">
    <location>
        <begin position="20"/>
        <end position="46"/>
    </location>
</feature>
<dbReference type="Proteomes" id="UP000663868">
    <property type="component" value="Unassembled WGS sequence"/>
</dbReference>
<evidence type="ECO:0008006" key="6">
    <source>
        <dbReference type="Google" id="ProtNLM"/>
    </source>
</evidence>
<dbReference type="Gene3D" id="2.40.10.500">
    <property type="match status" value="2"/>
</dbReference>
<dbReference type="GO" id="GO:0008270">
    <property type="term" value="F:zinc ion binding"/>
    <property type="evidence" value="ECO:0007669"/>
    <property type="project" value="UniProtKB-KW"/>
</dbReference>
<keyword evidence="3" id="KW-1133">Transmembrane helix</keyword>
<dbReference type="Pfam" id="PF01436">
    <property type="entry name" value="NHL"/>
    <property type="match status" value="2"/>
</dbReference>
<name>A0A818UQH1_9BILA</name>
<sequence>MSGSEYENIIKQSTRPRTGLKAILLLIIIVVLFLITIISITMWAIFLKKVETTKNEPKLNKWKQNGITVAGGNEQGQELNQLNHPAGIFIDKNKNIFIADYANHRIVEWKYNATEGKIIADGNKEGNQIDQLYGPTDVIVDEQNHSIIIADRGNRRVIQWLNQNQQILIQDIYCYALATDKHGFLYVSDWWKNEVRRWKMGEYDNEGIVVAGGNDRGNKSNQLRCPTYIFVDEDQSIYVSDQENHRVMKWRKGAENGTIVAGGNGQGNRLNQLSSPQGVIVDDLGQIYVADWKNNRVMRWFEEKKEGEIVIGENQVILPYGLSFDDEGNLYVTDSMTHAIQKFEINL</sequence>
<evidence type="ECO:0000256" key="3">
    <source>
        <dbReference type="SAM" id="Phobius"/>
    </source>
</evidence>
<dbReference type="InterPro" id="IPR050952">
    <property type="entry name" value="TRIM-NHL_E3_ligases"/>
</dbReference>
<gene>
    <name evidence="4" type="ORF">KXQ929_LOCUS10712</name>
</gene>
<protein>
    <recommendedName>
        <fullName evidence="6">NHL repeat containing protein</fullName>
    </recommendedName>
</protein>
<evidence type="ECO:0000256" key="2">
    <source>
        <dbReference type="PROSITE-ProRule" id="PRU00504"/>
    </source>
</evidence>
<organism evidence="4 5">
    <name type="scientific">Adineta steineri</name>
    <dbReference type="NCBI Taxonomy" id="433720"/>
    <lineage>
        <taxon>Eukaryota</taxon>
        <taxon>Metazoa</taxon>
        <taxon>Spiralia</taxon>
        <taxon>Gnathifera</taxon>
        <taxon>Rotifera</taxon>
        <taxon>Eurotatoria</taxon>
        <taxon>Bdelloidea</taxon>
        <taxon>Adinetida</taxon>
        <taxon>Adinetidae</taxon>
        <taxon>Adineta</taxon>
    </lineage>
</organism>
<keyword evidence="3" id="KW-0472">Membrane</keyword>
<dbReference type="PROSITE" id="PS51125">
    <property type="entry name" value="NHL"/>
    <property type="match status" value="1"/>
</dbReference>
<comment type="caution">
    <text evidence="4">The sequence shown here is derived from an EMBL/GenBank/DDBJ whole genome shotgun (WGS) entry which is preliminary data.</text>
</comment>
<proteinExistence type="predicted"/>
<feature type="repeat" description="NHL" evidence="2">
    <location>
        <begin position="272"/>
        <end position="297"/>
    </location>
</feature>
<dbReference type="PANTHER" id="PTHR24104:SF25">
    <property type="entry name" value="PROTEIN LIN-41"/>
    <property type="match status" value="1"/>
</dbReference>
<dbReference type="CDD" id="cd05819">
    <property type="entry name" value="NHL"/>
    <property type="match status" value="1"/>
</dbReference>
<dbReference type="PANTHER" id="PTHR24104">
    <property type="entry name" value="E3 UBIQUITIN-PROTEIN LIGASE NHLRC1-RELATED"/>
    <property type="match status" value="1"/>
</dbReference>
<evidence type="ECO:0000313" key="5">
    <source>
        <dbReference type="Proteomes" id="UP000663868"/>
    </source>
</evidence>
<reference evidence="4" key="1">
    <citation type="submission" date="2021-02" db="EMBL/GenBank/DDBJ databases">
        <authorList>
            <person name="Nowell W R."/>
        </authorList>
    </citation>
    <scope>NUCLEOTIDE SEQUENCE</scope>
</reference>
<dbReference type="InterPro" id="IPR011042">
    <property type="entry name" value="6-blade_b-propeller_TolB-like"/>
</dbReference>
<dbReference type="Gene3D" id="2.120.10.30">
    <property type="entry name" value="TolB, C-terminal domain"/>
    <property type="match status" value="1"/>
</dbReference>
<dbReference type="AlphaFoldDB" id="A0A818UQH1"/>
<dbReference type="InterPro" id="IPR001258">
    <property type="entry name" value="NHL_repeat"/>
</dbReference>
<accession>A0A818UQH1</accession>